<protein>
    <submittedName>
        <fullName evidence="3">Invertebrate defensins family profile domain-containing protein</fullName>
    </submittedName>
</protein>
<feature type="signal peptide" evidence="1">
    <location>
        <begin position="1"/>
        <end position="23"/>
    </location>
</feature>
<reference evidence="2" key="2">
    <citation type="submission" date="2014-05" db="EMBL/GenBank/DDBJ databases">
        <title>The genome and life-stage specific transcriptomes of Globodera pallida elucidate key aspects of plant parasitism by a cyst nematode.</title>
        <authorList>
            <person name="Cotton J.A."/>
            <person name="Lilley C.J."/>
            <person name="Jones L.M."/>
            <person name="Kikuchi T."/>
            <person name="Reid A.J."/>
            <person name="Thorpe P."/>
            <person name="Tsai I.J."/>
            <person name="Beasley H."/>
            <person name="Blok V."/>
            <person name="Cock P.J.A."/>
            <person name="Van den Akker S.E."/>
            <person name="Holroyd N."/>
            <person name="Hunt M."/>
            <person name="Mantelin S."/>
            <person name="Naghra H."/>
            <person name="Pain A."/>
            <person name="Palomares-Rius J.E."/>
            <person name="Zarowiecki M."/>
            <person name="Berriman M."/>
            <person name="Jones J.T."/>
            <person name="Urwin P.E."/>
        </authorList>
    </citation>
    <scope>NUCLEOTIDE SEQUENCE [LARGE SCALE GENOMIC DNA]</scope>
    <source>
        <strain evidence="2">Lindley</strain>
    </source>
</reference>
<organism evidence="2 3">
    <name type="scientific">Globodera pallida</name>
    <name type="common">Potato cyst nematode worm</name>
    <name type="synonym">Heterodera pallida</name>
    <dbReference type="NCBI Taxonomy" id="36090"/>
    <lineage>
        <taxon>Eukaryota</taxon>
        <taxon>Metazoa</taxon>
        <taxon>Ecdysozoa</taxon>
        <taxon>Nematoda</taxon>
        <taxon>Chromadorea</taxon>
        <taxon>Rhabditida</taxon>
        <taxon>Tylenchina</taxon>
        <taxon>Tylenchomorpha</taxon>
        <taxon>Tylenchoidea</taxon>
        <taxon>Heteroderidae</taxon>
        <taxon>Heteroderinae</taxon>
        <taxon>Globodera</taxon>
    </lineage>
</organism>
<reference evidence="2" key="1">
    <citation type="submission" date="2013-12" db="EMBL/GenBank/DDBJ databases">
        <authorList>
            <person name="Aslett M."/>
        </authorList>
    </citation>
    <scope>NUCLEOTIDE SEQUENCE [LARGE SCALE GENOMIC DNA]</scope>
    <source>
        <strain evidence="2">Lindley</strain>
    </source>
</reference>
<keyword evidence="2" id="KW-1185">Reference proteome</keyword>
<name>A0A183BXF2_GLOPA</name>
<accession>A0A183BXF2</accession>
<evidence type="ECO:0000313" key="3">
    <source>
        <dbReference type="WBParaSite" id="GPLIN_000529100"/>
    </source>
</evidence>
<dbReference type="Proteomes" id="UP000050741">
    <property type="component" value="Unassembled WGS sequence"/>
</dbReference>
<dbReference type="WBParaSite" id="GPLIN_000529100">
    <property type="protein sequence ID" value="GPLIN_000529100"/>
    <property type="gene ID" value="GPLIN_000529100"/>
</dbReference>
<sequence length="70" mass="7992">MLKFFTFFIFFFIGVLIISDVGAKSVVKRDSTKLLVKRDGFGACLARYKYDDCLNRSRCCHTYGKTSCSC</sequence>
<feature type="chain" id="PRO_5008146753" evidence="1">
    <location>
        <begin position="24"/>
        <end position="70"/>
    </location>
</feature>
<keyword evidence="1" id="KW-0732">Signal</keyword>
<reference evidence="3" key="3">
    <citation type="submission" date="2016-06" db="UniProtKB">
        <authorList>
            <consortium name="WormBaseParasite"/>
        </authorList>
    </citation>
    <scope>IDENTIFICATION</scope>
</reference>
<dbReference type="AlphaFoldDB" id="A0A183BXF2"/>
<proteinExistence type="predicted"/>
<evidence type="ECO:0000313" key="2">
    <source>
        <dbReference type="Proteomes" id="UP000050741"/>
    </source>
</evidence>
<evidence type="ECO:0000256" key="1">
    <source>
        <dbReference type="SAM" id="SignalP"/>
    </source>
</evidence>